<feature type="region of interest" description="Disordered" evidence="1">
    <location>
        <begin position="50"/>
        <end position="71"/>
    </location>
</feature>
<dbReference type="EMBL" id="FTNT01000016">
    <property type="protein sequence ID" value="SIS23164.1"/>
    <property type="molecule type" value="Genomic_DNA"/>
</dbReference>
<dbReference type="AlphaFoldDB" id="A0A1N7HE52"/>
<reference evidence="3 4" key="1">
    <citation type="submission" date="2017-01" db="EMBL/GenBank/DDBJ databases">
        <authorList>
            <person name="Mah S.A."/>
            <person name="Swanson W.J."/>
            <person name="Moy G.W."/>
            <person name="Vacquier V.D."/>
        </authorList>
    </citation>
    <scope>NUCLEOTIDE SEQUENCE [LARGE SCALE GENOMIC DNA]</scope>
    <source>
        <strain evidence="3 4">CPCC 203464</strain>
    </source>
</reference>
<evidence type="ECO:0000256" key="2">
    <source>
        <dbReference type="SAM" id="Phobius"/>
    </source>
</evidence>
<proteinExistence type="predicted"/>
<dbReference type="STRING" id="1344003.SAMN05445060_4068"/>
<evidence type="ECO:0000313" key="4">
    <source>
        <dbReference type="Proteomes" id="UP000186218"/>
    </source>
</evidence>
<sequence>MTVHARADENVAGALADIPATHWVVIVIIAVVLGVLGAVALDRYVRGRTTPTPASAATASDEQDETGSSTPYVVGFPESLPPGVLSAPAFRVRIAVGEEVLPIDRDVYALNPDTGHPVFSSESDARRVGEDVQSTHITPTLNPRRASRRDIWVDVDAFDGHTWCRVTHDDDLGGVDR</sequence>
<feature type="compositionally biased region" description="Low complexity" evidence="1">
    <location>
        <begin position="50"/>
        <end position="60"/>
    </location>
</feature>
<protein>
    <submittedName>
        <fullName evidence="3">Uncharacterized protein</fullName>
    </submittedName>
</protein>
<organism evidence="3 4">
    <name type="scientific">Williamsia sterculiae</name>
    <dbReference type="NCBI Taxonomy" id="1344003"/>
    <lineage>
        <taxon>Bacteria</taxon>
        <taxon>Bacillati</taxon>
        <taxon>Actinomycetota</taxon>
        <taxon>Actinomycetes</taxon>
        <taxon>Mycobacteriales</taxon>
        <taxon>Nocardiaceae</taxon>
        <taxon>Williamsia</taxon>
    </lineage>
</organism>
<gene>
    <name evidence="3" type="ORF">SAMN05445060_4068</name>
</gene>
<dbReference type="Proteomes" id="UP000186218">
    <property type="component" value="Unassembled WGS sequence"/>
</dbReference>
<evidence type="ECO:0000256" key="1">
    <source>
        <dbReference type="SAM" id="MobiDB-lite"/>
    </source>
</evidence>
<accession>A0A1N7HE52</accession>
<keyword evidence="4" id="KW-1185">Reference proteome</keyword>
<keyword evidence="2" id="KW-0812">Transmembrane</keyword>
<keyword evidence="2" id="KW-1133">Transmembrane helix</keyword>
<keyword evidence="2" id="KW-0472">Membrane</keyword>
<name>A0A1N7HE52_9NOCA</name>
<evidence type="ECO:0000313" key="3">
    <source>
        <dbReference type="EMBL" id="SIS23164.1"/>
    </source>
</evidence>
<feature type="transmembrane region" description="Helical" evidence="2">
    <location>
        <begin position="20"/>
        <end position="41"/>
    </location>
</feature>